<dbReference type="Proteomes" id="UP000095751">
    <property type="component" value="Unassembled WGS sequence"/>
</dbReference>
<dbReference type="KEGG" id="fcy:FRACYDRAFT_246769"/>
<evidence type="ECO:0000256" key="1">
    <source>
        <dbReference type="PROSITE-ProRule" id="PRU00023"/>
    </source>
</evidence>
<dbReference type="InterPro" id="IPR002110">
    <property type="entry name" value="Ankyrin_rpt"/>
</dbReference>
<feature type="compositionally biased region" description="Basic and acidic residues" evidence="2">
    <location>
        <begin position="406"/>
        <end position="418"/>
    </location>
</feature>
<reference evidence="3 4" key="1">
    <citation type="submission" date="2016-09" db="EMBL/GenBank/DDBJ databases">
        <title>Extensive genetic diversity and differential bi-allelic expression allows diatom success in the polar Southern Ocean.</title>
        <authorList>
            <consortium name="DOE Joint Genome Institute"/>
            <person name="Mock T."/>
            <person name="Otillar R.P."/>
            <person name="Strauss J."/>
            <person name="Dupont C."/>
            <person name="Frickenhaus S."/>
            <person name="Maumus F."/>
            <person name="Mcmullan M."/>
            <person name="Sanges R."/>
            <person name="Schmutz J."/>
            <person name="Toseland A."/>
            <person name="Valas R."/>
            <person name="Veluchamy A."/>
            <person name="Ward B.J."/>
            <person name="Allen A."/>
            <person name="Barry K."/>
            <person name="Falciatore A."/>
            <person name="Ferrante M."/>
            <person name="Fortunato A.E."/>
            <person name="Gloeckner G."/>
            <person name="Gruber A."/>
            <person name="Hipkin R."/>
            <person name="Janech M."/>
            <person name="Kroth P."/>
            <person name="Leese F."/>
            <person name="Lindquist E."/>
            <person name="Lyon B.R."/>
            <person name="Martin J."/>
            <person name="Mayer C."/>
            <person name="Parker M."/>
            <person name="Quesneville H."/>
            <person name="Raymond J."/>
            <person name="Uhlig C."/>
            <person name="Valentin K.U."/>
            <person name="Worden A.Z."/>
            <person name="Armbrust E.V."/>
            <person name="Bowler C."/>
            <person name="Green B."/>
            <person name="Moulton V."/>
            <person name="Van Oosterhout C."/>
            <person name="Grigoriev I."/>
        </authorList>
    </citation>
    <scope>NUCLEOTIDE SEQUENCE [LARGE SCALE GENOMIC DNA]</scope>
    <source>
        <strain evidence="3 4">CCMP1102</strain>
    </source>
</reference>
<sequence length="418" mass="48045">MEDNNTDIDHDHEEQQQAAADQRRLYLISLLQGKKTCIKRTGNKIDELVVEFLVKTENDLHDHLCCNKAGDDYQGLDKDRDTEQEVEATIRFFPNVLSRKKKACMWSGREDQTWVEYGHSMYPLHFLFSLCLPGGRDSSKYICNLKAVSFVPIVARLAIELDRRPRGGLLTKGITRNHARGKALQSLMMSSHLINHDNNTEHHRLVDNEFLTVMIRLRKMGLLKKKDVCVKELVARICCEETVFAENRFQFLVEWNPIALTQVGDISGYTPLHYAASFSTLQGFRMVLEYGIRYFPRKKGISLLFKKCKKITLLNPLGTINAPFQLACERFGYEQVMQVIDYNAPQLNIIEALLSVAIDEEIRLDCVYFLLRREPNVLVNFMMSSSVGVSCSNDDNDDTNSDENENEKHNESEHLTNE</sequence>
<feature type="region of interest" description="Disordered" evidence="2">
    <location>
        <begin position="389"/>
        <end position="418"/>
    </location>
</feature>
<dbReference type="AlphaFoldDB" id="A0A1E7EYI2"/>
<feature type="repeat" description="ANK" evidence="1">
    <location>
        <begin position="267"/>
        <end position="299"/>
    </location>
</feature>
<dbReference type="PROSITE" id="PS50088">
    <property type="entry name" value="ANK_REPEAT"/>
    <property type="match status" value="1"/>
</dbReference>
<protein>
    <submittedName>
        <fullName evidence="3">Uncharacterized protein</fullName>
    </submittedName>
</protein>
<accession>A0A1E7EYI2</accession>
<dbReference type="PROSITE" id="PS50297">
    <property type="entry name" value="ANK_REP_REGION"/>
    <property type="match status" value="1"/>
</dbReference>
<dbReference type="EMBL" id="KV784370">
    <property type="protein sequence ID" value="OEU10894.1"/>
    <property type="molecule type" value="Genomic_DNA"/>
</dbReference>
<dbReference type="InParanoid" id="A0A1E7EYI2"/>
<proteinExistence type="predicted"/>
<feature type="compositionally biased region" description="Acidic residues" evidence="2">
    <location>
        <begin position="394"/>
        <end position="405"/>
    </location>
</feature>
<evidence type="ECO:0000313" key="3">
    <source>
        <dbReference type="EMBL" id="OEU10894.1"/>
    </source>
</evidence>
<keyword evidence="4" id="KW-1185">Reference proteome</keyword>
<gene>
    <name evidence="3" type="ORF">FRACYDRAFT_246769</name>
</gene>
<name>A0A1E7EYI2_9STRA</name>
<keyword evidence="1" id="KW-0040">ANK repeat</keyword>
<evidence type="ECO:0000313" key="4">
    <source>
        <dbReference type="Proteomes" id="UP000095751"/>
    </source>
</evidence>
<evidence type="ECO:0000256" key="2">
    <source>
        <dbReference type="SAM" id="MobiDB-lite"/>
    </source>
</evidence>
<organism evidence="3 4">
    <name type="scientific">Fragilariopsis cylindrus CCMP1102</name>
    <dbReference type="NCBI Taxonomy" id="635003"/>
    <lineage>
        <taxon>Eukaryota</taxon>
        <taxon>Sar</taxon>
        <taxon>Stramenopiles</taxon>
        <taxon>Ochrophyta</taxon>
        <taxon>Bacillariophyta</taxon>
        <taxon>Bacillariophyceae</taxon>
        <taxon>Bacillariophycidae</taxon>
        <taxon>Bacillariales</taxon>
        <taxon>Bacillariaceae</taxon>
        <taxon>Fragilariopsis</taxon>
    </lineage>
</organism>